<reference evidence="4 5" key="1">
    <citation type="journal article" date="2013" name="ISME J.">
        <title>A metabolic model for members of the genus Tetrasphaera involved in enhanced biological phosphorus removal.</title>
        <authorList>
            <person name="Kristiansen R."/>
            <person name="Nguyen H.T.T."/>
            <person name="Saunders A.M."/>
            <person name="Nielsen J.L."/>
            <person name="Wimmer R."/>
            <person name="Le V.Q."/>
            <person name="McIlroy S.J."/>
            <person name="Petrovski S."/>
            <person name="Seviour R.J."/>
            <person name="Calteau A."/>
            <person name="Nielsen K.L."/>
            <person name="Nielsen P.H."/>
        </authorList>
    </citation>
    <scope>NUCLEOTIDE SEQUENCE [LARGE SCALE GENOMIC DNA]</scope>
    <source>
        <strain evidence="4 5">T1-X7</strain>
    </source>
</reference>
<dbReference type="GO" id="GO:0003677">
    <property type="term" value="F:DNA binding"/>
    <property type="evidence" value="ECO:0007669"/>
    <property type="project" value="InterPro"/>
</dbReference>
<feature type="domain" description="Resolvase/invertase-type recombinase catalytic" evidence="2">
    <location>
        <begin position="91"/>
        <end position="221"/>
    </location>
</feature>
<organism evidence="4 5">
    <name type="scientific">Nostocoides japonicum T1-X7</name>
    <dbReference type="NCBI Taxonomy" id="1194083"/>
    <lineage>
        <taxon>Bacteria</taxon>
        <taxon>Bacillati</taxon>
        <taxon>Actinomycetota</taxon>
        <taxon>Actinomycetes</taxon>
        <taxon>Micrococcales</taxon>
        <taxon>Intrasporangiaceae</taxon>
        <taxon>Nostocoides</taxon>
    </lineage>
</organism>
<keyword evidence="5" id="KW-1185">Reference proteome</keyword>
<dbReference type="Pfam" id="PF24623">
    <property type="entry name" value="Phage_zn_bind_8"/>
    <property type="match status" value="1"/>
</dbReference>
<dbReference type="GO" id="GO:0000150">
    <property type="term" value="F:DNA strand exchange activity"/>
    <property type="evidence" value="ECO:0007669"/>
    <property type="project" value="InterPro"/>
</dbReference>
<gene>
    <name evidence="4" type="ORF">BN12_290021</name>
</gene>
<evidence type="ECO:0000313" key="4">
    <source>
        <dbReference type="EMBL" id="CCH78446.1"/>
    </source>
</evidence>
<dbReference type="STRING" id="1194083.BN12_290021"/>
<sequence>MKMDARQAAQAVEQFACSVCGSPAGSVCRTRSGTVAIGYHTPRFVLVPELGQADAVPVPPDRHPLARWVPREPVAVRVGYCCTSAVGGKTEDWVSELVAAECAAIFLDTVGPAVRMRPELARALRLSADQRRCAEDQPVVFTVLELAQLARTGAEFIETAAALRAADVSLDIRRGTLAGVYHPRETGSLLFAVLTAAGDLDRAHHRQRIRAGQQAASNRGNRGGRPSVFDDAMLSEARRLYEQGVPVPEIATQLVIATGKNAGRHPSLASVYRALATGPATRLDAEPPASAEPDSLTSEHSTSRGRT</sequence>
<dbReference type="Pfam" id="PF00239">
    <property type="entry name" value="Resolvase"/>
    <property type="match status" value="1"/>
</dbReference>
<feature type="region of interest" description="Disordered" evidence="1">
    <location>
        <begin position="205"/>
        <end position="229"/>
    </location>
</feature>
<dbReference type="InterPro" id="IPR006119">
    <property type="entry name" value="Resolv_N"/>
</dbReference>
<dbReference type="Gene3D" id="3.40.50.1390">
    <property type="entry name" value="Resolvase, N-terminal catalytic domain"/>
    <property type="match status" value="1"/>
</dbReference>
<evidence type="ECO:0000259" key="2">
    <source>
        <dbReference type="Pfam" id="PF00239"/>
    </source>
</evidence>
<feature type="domain" description="DNA-binding phage zinc finger" evidence="3">
    <location>
        <begin position="6"/>
        <end position="54"/>
    </location>
</feature>
<proteinExistence type="predicted"/>
<feature type="region of interest" description="Disordered" evidence="1">
    <location>
        <begin position="279"/>
        <end position="307"/>
    </location>
</feature>
<accession>A0A077LXM6</accession>
<dbReference type="EMBL" id="CAJB01000212">
    <property type="protein sequence ID" value="CCH78446.1"/>
    <property type="molecule type" value="Genomic_DNA"/>
</dbReference>
<dbReference type="SUPFAM" id="SSF53041">
    <property type="entry name" value="Resolvase-like"/>
    <property type="match status" value="1"/>
</dbReference>
<evidence type="ECO:0000313" key="5">
    <source>
        <dbReference type="Proteomes" id="UP000035721"/>
    </source>
</evidence>
<dbReference type="OrthoDB" id="3405463at2"/>
<evidence type="ECO:0000256" key="1">
    <source>
        <dbReference type="SAM" id="MobiDB-lite"/>
    </source>
</evidence>
<dbReference type="AlphaFoldDB" id="A0A077LXM6"/>
<evidence type="ECO:0000259" key="3">
    <source>
        <dbReference type="Pfam" id="PF24623"/>
    </source>
</evidence>
<comment type="caution">
    <text evidence="4">The sequence shown here is derived from an EMBL/GenBank/DDBJ whole genome shotgun (WGS) entry which is preliminary data.</text>
</comment>
<name>A0A077LXM6_9MICO</name>
<dbReference type="InterPro" id="IPR036162">
    <property type="entry name" value="Resolvase-like_N_sf"/>
</dbReference>
<protein>
    <submittedName>
        <fullName evidence="4">Resolvase domain protein</fullName>
    </submittedName>
</protein>
<dbReference type="InterPro" id="IPR056911">
    <property type="entry name" value="Phage_Znf_bind_put"/>
</dbReference>
<dbReference type="Proteomes" id="UP000035721">
    <property type="component" value="Unassembled WGS sequence"/>
</dbReference>